<keyword evidence="3" id="KW-0238">DNA-binding</keyword>
<dbReference type="PROSITE" id="PS51194">
    <property type="entry name" value="HELICASE_CTER"/>
    <property type="match status" value="1"/>
</dbReference>
<evidence type="ECO:0000256" key="2">
    <source>
        <dbReference type="ARBA" id="ARBA00022840"/>
    </source>
</evidence>
<dbReference type="InterPro" id="IPR027417">
    <property type="entry name" value="P-loop_NTPase"/>
</dbReference>
<dbReference type="PROSITE" id="PS51192">
    <property type="entry name" value="HELICASE_ATP_BIND_1"/>
    <property type="match status" value="1"/>
</dbReference>
<dbReference type="InterPro" id="IPR001650">
    <property type="entry name" value="Helicase_C-like"/>
</dbReference>
<keyword evidence="6" id="KW-0347">Helicase</keyword>
<feature type="domain" description="Helicase C-terminal" evidence="5">
    <location>
        <begin position="280"/>
        <end position="429"/>
    </location>
</feature>
<dbReference type="Proteomes" id="UP000501676">
    <property type="component" value="Chromosome"/>
</dbReference>
<feature type="domain" description="Helicase ATP-binding" evidence="4">
    <location>
        <begin position="102"/>
        <end position="254"/>
    </location>
</feature>
<protein>
    <submittedName>
        <fullName evidence="6">DEAD/DEAH box helicase family protein</fullName>
    </submittedName>
</protein>
<keyword evidence="2" id="KW-0067">ATP-binding</keyword>
<dbReference type="RefSeq" id="WP_164824132.1">
    <property type="nucleotide sequence ID" value="NZ_CP049228.1"/>
</dbReference>
<dbReference type="InterPro" id="IPR014001">
    <property type="entry name" value="Helicase_ATP-bd"/>
</dbReference>
<keyword evidence="1" id="KW-0547">Nucleotide-binding</keyword>
<name>A0A6G7BAJ1_9LACO</name>
<dbReference type="GO" id="GO:0006270">
    <property type="term" value="P:DNA replication initiation"/>
    <property type="evidence" value="ECO:0007669"/>
    <property type="project" value="TreeGrafter"/>
</dbReference>
<sequence length="429" mass="48499">MVNKLAGRQWINNQDNDIINSKVKKVPAIIDNICQRCGQSVIYQLPTGHKYCHSCIGLGRVSENNFLCRMSRVGDAVKNKNHVLTWKGDLTDRQAKVSADLLHALQNNQDHLVHAVTGAGKTEMLFKAVEYFLQQGKYVALATPRLDVVNELYPRMCRAFANTKIGKYHGKMAQDPDNEPFIICTTHQLLKYYQAFDLIIIDEVDAFPYVNNPMLYYGAKNAIKPTGQTFYLTATPSKDMLTKVKNGEMGYSLLQQRFHGGLLAVPEEYLFWRKYISGESLHPFLIKVLNEIINSGKPLLVFVPRIAELGLYQIILQKKYSQLVIASVHSSDKNRQQKVEQFRNREISILLTTTILERGVTFPGVQVIVIAADDAIYTTAGLVQIAGRVGRAATDQVGRVIFCYHHYTKALKEAKKQIVEMNHATMSFM</sequence>
<keyword evidence="6" id="KW-0378">Hydrolase</keyword>
<evidence type="ECO:0000313" key="6">
    <source>
        <dbReference type="EMBL" id="QIH24430.1"/>
    </source>
</evidence>
<dbReference type="GO" id="GO:0016787">
    <property type="term" value="F:hydrolase activity"/>
    <property type="evidence" value="ECO:0007669"/>
    <property type="project" value="InterPro"/>
</dbReference>
<accession>A0A6G7BAJ1</accession>
<evidence type="ECO:0000313" key="7">
    <source>
        <dbReference type="Proteomes" id="UP000501676"/>
    </source>
</evidence>
<dbReference type="GO" id="GO:0006310">
    <property type="term" value="P:DNA recombination"/>
    <property type="evidence" value="ECO:0007669"/>
    <property type="project" value="TreeGrafter"/>
</dbReference>
<dbReference type="AlphaFoldDB" id="A0A6G7BAJ1"/>
<dbReference type="PANTHER" id="PTHR30580:SF1">
    <property type="entry name" value="COMF OPERON PROTEIN 1"/>
    <property type="match status" value="1"/>
</dbReference>
<dbReference type="SMART" id="SM00487">
    <property type="entry name" value="DEXDc"/>
    <property type="match status" value="1"/>
</dbReference>
<organism evidence="6 7">
    <name type="scientific">Lactobacillus iners</name>
    <dbReference type="NCBI Taxonomy" id="147802"/>
    <lineage>
        <taxon>Bacteria</taxon>
        <taxon>Bacillati</taxon>
        <taxon>Bacillota</taxon>
        <taxon>Bacilli</taxon>
        <taxon>Lactobacillales</taxon>
        <taxon>Lactobacillaceae</taxon>
        <taxon>Lactobacillus</taxon>
    </lineage>
</organism>
<gene>
    <name evidence="6" type="ORF">G6Z83_05560</name>
</gene>
<reference evidence="6 7" key="1">
    <citation type="submission" date="2020-02" db="EMBL/GenBank/DDBJ databases">
        <title>Complete genome sequences of six Lactobacillus iners strains isolated from the human vagina.</title>
        <authorList>
            <person name="France M.T."/>
            <person name="Rutt L."/>
            <person name="Narina S."/>
            <person name="Arbaugh S."/>
            <person name="Humphrys M.S."/>
            <person name="Ma B."/>
            <person name="Hayward M.R."/>
            <person name="Relman D."/>
            <person name="Kwon D.S."/>
            <person name="Ravel J."/>
        </authorList>
    </citation>
    <scope>NUCLEOTIDE SEQUENCE [LARGE SCALE GENOMIC DNA]</scope>
    <source>
        <strain evidence="6 7">C0210C1</strain>
    </source>
</reference>
<evidence type="ECO:0000256" key="1">
    <source>
        <dbReference type="ARBA" id="ARBA00022741"/>
    </source>
</evidence>
<proteinExistence type="predicted"/>
<evidence type="ECO:0000259" key="4">
    <source>
        <dbReference type="PROSITE" id="PS51192"/>
    </source>
</evidence>
<dbReference type="Pfam" id="PF04851">
    <property type="entry name" value="ResIII"/>
    <property type="match status" value="1"/>
</dbReference>
<dbReference type="Gene3D" id="3.40.50.300">
    <property type="entry name" value="P-loop containing nucleotide triphosphate hydrolases"/>
    <property type="match status" value="2"/>
</dbReference>
<dbReference type="EMBL" id="CP049228">
    <property type="protein sequence ID" value="QIH24430.1"/>
    <property type="molecule type" value="Genomic_DNA"/>
</dbReference>
<evidence type="ECO:0000259" key="5">
    <source>
        <dbReference type="PROSITE" id="PS51194"/>
    </source>
</evidence>
<dbReference type="SMART" id="SM00490">
    <property type="entry name" value="HELICc"/>
    <property type="match status" value="1"/>
</dbReference>
<dbReference type="GO" id="GO:0005524">
    <property type="term" value="F:ATP binding"/>
    <property type="evidence" value="ECO:0007669"/>
    <property type="project" value="UniProtKB-KW"/>
</dbReference>
<dbReference type="GO" id="GO:0003677">
    <property type="term" value="F:DNA binding"/>
    <property type="evidence" value="ECO:0007669"/>
    <property type="project" value="UniProtKB-KW"/>
</dbReference>
<dbReference type="InterPro" id="IPR006935">
    <property type="entry name" value="Helicase/UvrB_N"/>
</dbReference>
<dbReference type="GO" id="GO:0006302">
    <property type="term" value="P:double-strand break repair"/>
    <property type="evidence" value="ECO:0007669"/>
    <property type="project" value="TreeGrafter"/>
</dbReference>
<dbReference type="GO" id="GO:0043138">
    <property type="term" value="F:3'-5' DNA helicase activity"/>
    <property type="evidence" value="ECO:0007669"/>
    <property type="project" value="TreeGrafter"/>
</dbReference>
<dbReference type="PANTHER" id="PTHR30580">
    <property type="entry name" value="PRIMOSOMAL PROTEIN N"/>
    <property type="match status" value="1"/>
</dbReference>
<dbReference type="CDD" id="cd18785">
    <property type="entry name" value="SF2_C"/>
    <property type="match status" value="1"/>
</dbReference>
<dbReference type="Pfam" id="PF00271">
    <property type="entry name" value="Helicase_C"/>
    <property type="match status" value="1"/>
</dbReference>
<dbReference type="SUPFAM" id="SSF52540">
    <property type="entry name" value="P-loop containing nucleoside triphosphate hydrolases"/>
    <property type="match status" value="1"/>
</dbReference>
<evidence type="ECO:0000256" key="3">
    <source>
        <dbReference type="ARBA" id="ARBA00023125"/>
    </source>
</evidence>